<keyword evidence="6 7" id="KW-0472">Membrane</keyword>
<evidence type="ECO:0000256" key="5">
    <source>
        <dbReference type="ARBA" id="ARBA00022989"/>
    </source>
</evidence>
<protein>
    <recommendedName>
        <fullName evidence="7">UPF0056 membrane protein</fullName>
    </recommendedName>
</protein>
<evidence type="ECO:0000256" key="4">
    <source>
        <dbReference type="ARBA" id="ARBA00022692"/>
    </source>
</evidence>
<dbReference type="OrthoDB" id="21094at2"/>
<dbReference type="GO" id="GO:0005886">
    <property type="term" value="C:plasma membrane"/>
    <property type="evidence" value="ECO:0007669"/>
    <property type="project" value="UniProtKB-SubCell"/>
</dbReference>
<comment type="subcellular location">
    <subcellularLocation>
        <location evidence="1 7">Cell membrane</location>
        <topology evidence="1 7">Multi-pass membrane protein</topology>
    </subcellularLocation>
</comment>
<evidence type="ECO:0000313" key="8">
    <source>
        <dbReference type="EMBL" id="SDL47783.1"/>
    </source>
</evidence>
<proteinExistence type="inferred from homology"/>
<dbReference type="EMBL" id="FNGA01000005">
    <property type="protein sequence ID" value="SDL47783.1"/>
    <property type="molecule type" value="Genomic_DNA"/>
</dbReference>
<feature type="transmembrane region" description="Helical" evidence="7">
    <location>
        <begin position="12"/>
        <end position="33"/>
    </location>
</feature>
<reference evidence="9" key="1">
    <citation type="submission" date="2016-10" db="EMBL/GenBank/DDBJ databases">
        <authorList>
            <person name="Varghese N."/>
            <person name="Submissions S."/>
        </authorList>
    </citation>
    <scope>NUCLEOTIDE SEQUENCE [LARGE SCALE GENOMIC DNA]</scope>
    <source>
        <strain evidence="9">DSM 16995</strain>
    </source>
</reference>
<dbReference type="Pfam" id="PF01914">
    <property type="entry name" value="MarC"/>
    <property type="match status" value="1"/>
</dbReference>
<sequence>MQYETIRAIIEIAFPLILIMDPLGNLPTCLSMLKEFSPARQRKILLRELLFALGIIILFMYLGSGLMKMLNIHQSTLRIAGGVILFIISMKMVFPQPDNLKIAPEKDPFIVPIAVPLFAGPSLLAAVMVYGSKESATLTVLAGVMLAWGVSFGIMMIGPTLASFLGKRGLRACERLMGLILILLSVQMLEDGIEFYIRNVLTK</sequence>
<dbReference type="NCBIfam" id="TIGR00427">
    <property type="entry name" value="NAAT family transporter"/>
    <property type="match status" value="1"/>
</dbReference>
<dbReference type="STRING" id="246191.SAMN05660337_3041"/>
<comment type="similarity">
    <text evidence="2 7">Belongs to the UPF0056 (MarC) family.</text>
</comment>
<evidence type="ECO:0000256" key="3">
    <source>
        <dbReference type="ARBA" id="ARBA00022475"/>
    </source>
</evidence>
<gene>
    <name evidence="8" type="ORF">SAMN05660337_3041</name>
</gene>
<dbReference type="InterPro" id="IPR002771">
    <property type="entry name" value="Multi_antbiot-R_MarC"/>
</dbReference>
<feature type="transmembrane region" description="Helical" evidence="7">
    <location>
        <begin position="45"/>
        <end position="63"/>
    </location>
</feature>
<keyword evidence="4 7" id="KW-0812">Transmembrane</keyword>
<feature type="transmembrane region" description="Helical" evidence="7">
    <location>
        <begin position="136"/>
        <end position="164"/>
    </location>
</feature>
<evidence type="ECO:0000313" key="9">
    <source>
        <dbReference type="Proteomes" id="UP000199053"/>
    </source>
</evidence>
<dbReference type="AlphaFoldDB" id="A0A1G9KEK6"/>
<dbReference type="PANTHER" id="PTHR33508">
    <property type="entry name" value="UPF0056 MEMBRANE PROTEIN YHCE"/>
    <property type="match status" value="1"/>
</dbReference>
<evidence type="ECO:0000256" key="2">
    <source>
        <dbReference type="ARBA" id="ARBA00009784"/>
    </source>
</evidence>
<accession>A0A1G9KEK6</accession>
<evidence type="ECO:0000256" key="1">
    <source>
        <dbReference type="ARBA" id="ARBA00004651"/>
    </source>
</evidence>
<dbReference type="Proteomes" id="UP000199053">
    <property type="component" value="Unassembled WGS sequence"/>
</dbReference>
<feature type="transmembrane region" description="Helical" evidence="7">
    <location>
        <begin position="109"/>
        <end position="130"/>
    </location>
</feature>
<keyword evidence="9" id="KW-1185">Reference proteome</keyword>
<feature type="transmembrane region" description="Helical" evidence="7">
    <location>
        <begin position="176"/>
        <end position="197"/>
    </location>
</feature>
<keyword evidence="5 7" id="KW-1133">Transmembrane helix</keyword>
<keyword evidence="3" id="KW-1003">Cell membrane</keyword>
<evidence type="ECO:0000256" key="6">
    <source>
        <dbReference type="ARBA" id="ARBA00023136"/>
    </source>
</evidence>
<feature type="transmembrane region" description="Helical" evidence="7">
    <location>
        <begin position="75"/>
        <end position="94"/>
    </location>
</feature>
<evidence type="ECO:0000256" key="7">
    <source>
        <dbReference type="RuleBase" id="RU362048"/>
    </source>
</evidence>
<name>A0A1G9KEK6_9BACT</name>
<organism evidence="8 9">
    <name type="scientific">Maridesulfovibrio ferrireducens</name>
    <dbReference type="NCBI Taxonomy" id="246191"/>
    <lineage>
        <taxon>Bacteria</taxon>
        <taxon>Pseudomonadati</taxon>
        <taxon>Thermodesulfobacteriota</taxon>
        <taxon>Desulfovibrionia</taxon>
        <taxon>Desulfovibrionales</taxon>
        <taxon>Desulfovibrionaceae</taxon>
        <taxon>Maridesulfovibrio</taxon>
    </lineage>
</organism>
<dbReference type="PANTHER" id="PTHR33508:SF10">
    <property type="entry name" value="UPF0056 INNER MEMBRANE PROTEIN YHGN"/>
    <property type="match status" value="1"/>
</dbReference>
<dbReference type="RefSeq" id="WP_092162609.1">
    <property type="nucleotide sequence ID" value="NZ_FNGA01000005.1"/>
</dbReference>